<dbReference type="Pfam" id="PF03061">
    <property type="entry name" value="4HBT"/>
    <property type="match status" value="1"/>
</dbReference>
<organism evidence="2">
    <name type="scientific">Mycobacterium sp. (strain MCS)</name>
    <dbReference type="NCBI Taxonomy" id="164756"/>
    <lineage>
        <taxon>Bacteria</taxon>
        <taxon>Bacillati</taxon>
        <taxon>Actinomycetota</taxon>
        <taxon>Actinomycetes</taxon>
        <taxon>Mycobacteriales</taxon>
        <taxon>Mycobacteriaceae</taxon>
        <taxon>Mycobacterium</taxon>
    </lineage>
</organism>
<name>A0A5Q5BSC0_MYCSS</name>
<sequence>MLSAMSHPLNTPIGRFGIETFEGTGDHSIARVPTRGLLNPLTGLPTAAPLAMLLDHVGGLANHLRRGEDEWTVSTELSLELSPETADLITADDAGVVGRAWPVGEKGPTAMALCEFSHRDVVIGTGSVRSFYITGAQFTDFPEHAEHHTRKVGLAAMMAVEPDGPAALRQHADPVINNMLGIVHGGVAATGLELVASAALNAGRTDTPLRTGSLRVNFLRRLVAGGECRYSATPLRIGRSTGVADAQALGADGQLALTARFTGYR</sequence>
<dbReference type="EMBL" id="CP000384">
    <property type="protein sequence ID" value="ABG11171.1"/>
    <property type="molecule type" value="Genomic_DNA"/>
</dbReference>
<dbReference type="KEGG" id="mmc:Mmcs_5067"/>
<dbReference type="AlphaFoldDB" id="A0A5Q5BSC0"/>
<dbReference type="Gene3D" id="3.10.129.10">
    <property type="entry name" value="Hotdog Thioesterase"/>
    <property type="match status" value="1"/>
</dbReference>
<feature type="domain" description="Thioesterase" evidence="1">
    <location>
        <begin position="181"/>
        <end position="254"/>
    </location>
</feature>
<gene>
    <name evidence="2" type="ordered locus">Mmcs_5067</name>
</gene>
<reference evidence="2" key="1">
    <citation type="submission" date="2006-06" db="EMBL/GenBank/DDBJ databases">
        <title>Complete sequence of chromosome of Mycobacterium sp. MCS.</title>
        <authorList>
            <consortium name="US DOE Joint Genome Institute"/>
            <person name="Copeland A."/>
            <person name="Lucas S."/>
            <person name="Lapidus A."/>
            <person name="Barry K."/>
            <person name="Detter J.C."/>
            <person name="Glavina del Rio T."/>
            <person name="Hammon N."/>
            <person name="Israni S."/>
            <person name="Dalin E."/>
            <person name="Tice H."/>
            <person name="Pitluck S."/>
            <person name="Martinez M."/>
            <person name="Schmutz J."/>
            <person name="Larimer F."/>
            <person name="Land M."/>
            <person name="Hauser L."/>
            <person name="Kyrpides N."/>
            <person name="Kim E."/>
            <person name="Miller C.D."/>
            <person name="Hughes J.E."/>
            <person name="Anderson A.J."/>
            <person name="Sims R.C."/>
            <person name="Richardson P."/>
        </authorList>
    </citation>
    <scope>NUCLEOTIDE SEQUENCE [LARGE SCALE GENOMIC DNA]</scope>
    <source>
        <strain evidence="2">MCS</strain>
    </source>
</reference>
<dbReference type="InterPro" id="IPR029069">
    <property type="entry name" value="HotDog_dom_sf"/>
</dbReference>
<dbReference type="CDD" id="cd03443">
    <property type="entry name" value="PaaI_thioesterase"/>
    <property type="match status" value="1"/>
</dbReference>
<evidence type="ECO:0000313" key="2">
    <source>
        <dbReference type="EMBL" id="ABG11171.1"/>
    </source>
</evidence>
<dbReference type="InterPro" id="IPR006683">
    <property type="entry name" value="Thioestr_dom"/>
</dbReference>
<evidence type="ECO:0000259" key="1">
    <source>
        <dbReference type="Pfam" id="PF03061"/>
    </source>
</evidence>
<dbReference type="SUPFAM" id="SSF54637">
    <property type="entry name" value="Thioesterase/thiol ester dehydrase-isomerase"/>
    <property type="match status" value="1"/>
</dbReference>
<accession>A0A5Q5BSC0</accession>
<protein>
    <submittedName>
        <fullName evidence="2">Phenylacetic acid degradation-related protein</fullName>
    </submittedName>
</protein>
<proteinExistence type="predicted"/>